<evidence type="ECO:0000256" key="2">
    <source>
        <dbReference type="ARBA" id="ARBA00004613"/>
    </source>
</evidence>
<dbReference type="Pfam" id="PF13637">
    <property type="entry name" value="Ank_4"/>
    <property type="match status" value="1"/>
</dbReference>
<evidence type="ECO:0000256" key="5">
    <source>
        <dbReference type="ARBA" id="ARBA00022537"/>
    </source>
</evidence>
<dbReference type="GO" id="GO:0090729">
    <property type="term" value="F:toxin activity"/>
    <property type="evidence" value="ECO:0007669"/>
    <property type="project" value="UniProtKB-KW"/>
</dbReference>
<evidence type="ECO:0000256" key="3">
    <source>
        <dbReference type="ARBA" id="ARBA00022483"/>
    </source>
</evidence>
<feature type="repeat" description="ANK" evidence="10">
    <location>
        <begin position="82"/>
        <end position="115"/>
    </location>
</feature>
<proteinExistence type="predicted"/>
<organism evidence="12 13">
    <name type="scientific">Argiope bruennichi</name>
    <name type="common">Wasp spider</name>
    <name type="synonym">Aranea bruennichi</name>
    <dbReference type="NCBI Taxonomy" id="94029"/>
    <lineage>
        <taxon>Eukaryota</taxon>
        <taxon>Metazoa</taxon>
        <taxon>Ecdysozoa</taxon>
        <taxon>Arthropoda</taxon>
        <taxon>Chelicerata</taxon>
        <taxon>Arachnida</taxon>
        <taxon>Araneae</taxon>
        <taxon>Araneomorphae</taxon>
        <taxon>Entelegynae</taxon>
        <taxon>Araneoidea</taxon>
        <taxon>Araneidae</taxon>
        <taxon>Argiope</taxon>
    </lineage>
</organism>
<feature type="repeat" description="ANK" evidence="10">
    <location>
        <begin position="527"/>
        <end position="559"/>
    </location>
</feature>
<evidence type="ECO:0000313" key="13">
    <source>
        <dbReference type="Proteomes" id="UP000807504"/>
    </source>
</evidence>
<feature type="compositionally biased region" description="Acidic residues" evidence="11">
    <location>
        <begin position="952"/>
        <end position="969"/>
    </location>
</feature>
<comment type="caution">
    <text evidence="12">The sequence shown here is derived from an EMBL/GenBank/DDBJ whole genome shotgun (WGS) entry which is preliminary data.</text>
</comment>
<feature type="repeat" description="ANK" evidence="10">
    <location>
        <begin position="332"/>
        <end position="367"/>
    </location>
</feature>
<dbReference type="InterPro" id="IPR002110">
    <property type="entry name" value="Ankyrin_rpt"/>
</dbReference>
<feature type="compositionally biased region" description="Low complexity" evidence="11">
    <location>
        <begin position="588"/>
        <end position="600"/>
    </location>
</feature>
<keyword evidence="13" id="KW-1185">Reference proteome</keyword>
<dbReference type="GO" id="GO:0044218">
    <property type="term" value="C:other organism cell membrane"/>
    <property type="evidence" value="ECO:0007669"/>
    <property type="project" value="UniProtKB-KW"/>
</dbReference>
<reference evidence="12" key="1">
    <citation type="journal article" date="2020" name="bioRxiv">
        <title>Chromosome-level reference genome of the European wasp spider Argiope bruennichi: a resource for studies on range expansion and evolutionary adaptation.</title>
        <authorList>
            <person name="Sheffer M.M."/>
            <person name="Hoppe A."/>
            <person name="Krehenwinkel H."/>
            <person name="Uhl G."/>
            <person name="Kuss A.W."/>
            <person name="Jensen L."/>
            <person name="Jensen C."/>
            <person name="Gillespie R.G."/>
            <person name="Hoff K.J."/>
            <person name="Prost S."/>
        </authorList>
    </citation>
    <scope>NUCLEOTIDE SEQUENCE</scope>
</reference>
<keyword evidence="7" id="KW-0528">Neurotoxin</keyword>
<feature type="compositionally biased region" description="Polar residues" evidence="11">
    <location>
        <begin position="639"/>
        <end position="650"/>
    </location>
</feature>
<dbReference type="Proteomes" id="UP000807504">
    <property type="component" value="Unassembled WGS sequence"/>
</dbReference>
<feature type="compositionally biased region" description="Acidic residues" evidence="11">
    <location>
        <begin position="1079"/>
        <end position="1103"/>
    </location>
</feature>
<dbReference type="PROSITE" id="PS50297">
    <property type="entry name" value="ANK_REP_REGION"/>
    <property type="match status" value="6"/>
</dbReference>
<evidence type="ECO:0000256" key="4">
    <source>
        <dbReference type="ARBA" id="ARBA00022525"/>
    </source>
</evidence>
<evidence type="ECO:0000256" key="1">
    <source>
        <dbReference type="ARBA" id="ARBA00004175"/>
    </source>
</evidence>
<dbReference type="PANTHER" id="PTHR24172">
    <property type="entry name" value="ANK_REP_REGION DOMAIN-CONTAINING PROTEIN"/>
    <property type="match status" value="1"/>
</dbReference>
<evidence type="ECO:0000256" key="10">
    <source>
        <dbReference type="PROSITE-ProRule" id="PRU00023"/>
    </source>
</evidence>
<feature type="compositionally biased region" description="Acidic residues" evidence="11">
    <location>
        <begin position="845"/>
        <end position="854"/>
    </location>
</feature>
<dbReference type="GO" id="GO:0044231">
    <property type="term" value="C:host cell presynaptic membrane"/>
    <property type="evidence" value="ECO:0007669"/>
    <property type="project" value="UniProtKB-KW"/>
</dbReference>
<comment type="subcellular location">
    <subcellularLocation>
        <location evidence="2">Secreted</location>
    </subcellularLocation>
    <subcellularLocation>
        <location evidence="1">Target cell membrane</location>
    </subcellularLocation>
</comment>
<keyword evidence="3" id="KW-0268">Exocytosis</keyword>
<feature type="region of interest" description="Disordered" evidence="11">
    <location>
        <begin position="582"/>
        <end position="1130"/>
    </location>
</feature>
<protein>
    <submittedName>
        <fullName evidence="12">Ankyrin-2 like protein</fullName>
    </submittedName>
</protein>
<feature type="repeat" description="ANK" evidence="10">
    <location>
        <begin position="1217"/>
        <end position="1240"/>
    </location>
</feature>
<evidence type="ECO:0000256" key="7">
    <source>
        <dbReference type="ARBA" id="ARBA00022699"/>
    </source>
</evidence>
<evidence type="ECO:0000256" key="9">
    <source>
        <dbReference type="ARBA" id="ARBA00023298"/>
    </source>
</evidence>
<feature type="repeat" description="ANK" evidence="10">
    <location>
        <begin position="493"/>
        <end position="520"/>
    </location>
</feature>
<feature type="region of interest" description="Disordered" evidence="11">
    <location>
        <begin position="153"/>
        <end position="195"/>
    </location>
</feature>
<dbReference type="PANTHER" id="PTHR24172:SF4">
    <property type="entry name" value="ANK_REP_REGION DOMAIN-CONTAINING PROTEIN"/>
    <property type="match status" value="1"/>
</dbReference>
<evidence type="ECO:0000256" key="11">
    <source>
        <dbReference type="SAM" id="MobiDB-lite"/>
    </source>
</evidence>
<reference evidence="12" key="2">
    <citation type="submission" date="2020-06" db="EMBL/GenBank/DDBJ databases">
        <authorList>
            <person name="Sheffer M."/>
        </authorList>
    </citation>
    <scope>NUCLEOTIDE SEQUENCE</scope>
</reference>
<feature type="compositionally biased region" description="Basic and acidic residues" evidence="11">
    <location>
        <begin position="651"/>
        <end position="670"/>
    </location>
</feature>
<feature type="compositionally biased region" description="Acidic residues" evidence="11">
    <location>
        <begin position="1015"/>
        <end position="1048"/>
    </location>
</feature>
<evidence type="ECO:0000256" key="8">
    <source>
        <dbReference type="ARBA" id="ARBA00023028"/>
    </source>
</evidence>
<dbReference type="EMBL" id="JABXBU010000011">
    <property type="protein sequence ID" value="KAF8791368.1"/>
    <property type="molecule type" value="Genomic_DNA"/>
</dbReference>
<keyword evidence="8" id="KW-0638">Presynaptic neurotoxin</keyword>
<dbReference type="GO" id="GO:0005576">
    <property type="term" value="C:extracellular region"/>
    <property type="evidence" value="ECO:0007669"/>
    <property type="project" value="UniProtKB-SubCell"/>
</dbReference>
<name>A0A8T0FMB2_ARGBR</name>
<keyword evidence="5" id="KW-1052">Target cell membrane</keyword>
<keyword evidence="9" id="KW-1053">Target membrane</keyword>
<feature type="compositionally biased region" description="Basic and acidic residues" evidence="11">
    <location>
        <begin position="1066"/>
        <end position="1078"/>
    </location>
</feature>
<dbReference type="PROSITE" id="PS50088">
    <property type="entry name" value="ANK_REPEAT"/>
    <property type="match status" value="6"/>
</dbReference>
<dbReference type="GO" id="GO:0006887">
    <property type="term" value="P:exocytosis"/>
    <property type="evidence" value="ECO:0007669"/>
    <property type="project" value="UniProtKB-KW"/>
</dbReference>
<dbReference type="Pfam" id="PF00023">
    <property type="entry name" value="Ank"/>
    <property type="match status" value="1"/>
</dbReference>
<feature type="compositionally biased region" description="Basic and acidic residues" evidence="11">
    <location>
        <begin position="995"/>
        <end position="1005"/>
    </location>
</feature>
<dbReference type="SUPFAM" id="SSF48403">
    <property type="entry name" value="Ankyrin repeat"/>
    <property type="match status" value="3"/>
</dbReference>
<dbReference type="Gene3D" id="1.25.40.20">
    <property type="entry name" value="Ankyrin repeat-containing domain"/>
    <property type="match status" value="5"/>
</dbReference>
<feature type="compositionally biased region" description="Acidic residues" evidence="11">
    <location>
        <begin position="794"/>
        <end position="838"/>
    </location>
</feature>
<dbReference type="InterPro" id="IPR036770">
    <property type="entry name" value="Ankyrin_rpt-contain_sf"/>
</dbReference>
<feature type="compositionally biased region" description="Low complexity" evidence="11">
    <location>
        <begin position="719"/>
        <end position="733"/>
    </location>
</feature>
<gene>
    <name evidence="12" type="ORF">HNY73_006248</name>
</gene>
<dbReference type="Pfam" id="PF12796">
    <property type="entry name" value="Ank_2"/>
    <property type="match status" value="3"/>
</dbReference>
<keyword evidence="10" id="KW-0040">ANK repeat</keyword>
<evidence type="ECO:0000313" key="12">
    <source>
        <dbReference type="EMBL" id="KAF8791368.1"/>
    </source>
</evidence>
<keyword evidence="9" id="KW-0472">Membrane</keyword>
<keyword evidence="4" id="KW-0964">Secreted</keyword>
<sequence>MGIGGLVVDTASCKERIYDVHRAVMRDQLEHVVILLENRKLAMARDQLGATPLHKAVWFGHYKIAHFISQQFPETLNAIDMEGRTALHYAAALKDNKNMYGILIEAGANKGIYDNKGKTADYYSQYPEHLNLEEVIKRCHKVNANYLANTASRIKGKSPVRQTPPPSNGNLSNPQSEDTNDSTKENSQSNDSGNEIELISMLQKDKLSRRIDINSANIRKWVNAKDVEKLTKAVIEGYGEKVVRAHTAEEEDKSEIANKISEMVERVNAIHTAVSSDDLNELQNHLDEKDYALAKDHMGMTPLHKAVLLRKNKIVAFLIEKFPEAINAKNKNGLSALHYAAAMSRKDGQQLYKMLLQAGADPKVRDSHGRTPDYYKTHLITLPSKTMMKTRHAGGRGTETLNRYSKQGVLERMTAALQRGDIDLLHDLVLEGHGKHLLGKTSWHDDVKNFLKELPTYLNNIQSFHDAIRKGDVERVREHVSANEKLMKARDDTGSLPLHIAVTSNQPEVLDYFLRNHSNVLNCKDSKGKTVLHIASQRGDHELCKRLKQAGADPKILDQKGRTADFYLQSAKADHSSIKRNGSFAKISPNTSSDSMYSNSSKEELSKLENGVSRRKPSIITNSRKASEAENVIRENTEETLQGSENNDINSSDHEDEKEDTDNQDKKTTEIESGANAKEDKNVASRESIAEDGEEEKLPDENNEENEEEQKVEGEEMADPTTTPDETENPTQEETTDAPSEEPEDSPGSDKEDENTPDSAETENVNEENEDTAETAEQEVANDEDKDDSKTEENKEEPETEDSQEANTNDETEHQEDEIQIDPPNEETEEDKNEEETETNTKEGADEELAEENATDDKNTEANEEKNEDSAEEADPSQSEESSATVIEATNSHKATEDADDSIDNTKSDDEDSTANETNENLTEDTNDDLGKMQNSEGKTVAEVGSGNAENADNEELNDEQPTENAQEEDSAKIDGEENKEEGNEQEEGEANTSEDTKEENKPDNESEEQSAPTEGEEIPANDEENKENENPDETAENESEEKVDEPSDPANEEKEADEKVEENDNDNKNEDTSHEVGEENGEEPKEEEQQEESVDKNEEEQDKNEPTAESSENNEENKGSDADQPPHQTKDHLDELIEHWIKEGDLLRLEHVVLAGQGDRLIERTSDDKQVQDFLDLVPIYMAKIRAVHEAVAKGQLREVRSILTRKRFALSRDHVGASPLHLAVLHGHTDVSTYIISHFPETMDGPDNEGRTPLHYATVLQDNGTLYRLLKSAGADENLKIRRVSPKY</sequence>
<feature type="compositionally biased region" description="Acidic residues" evidence="11">
    <location>
        <begin position="734"/>
        <end position="786"/>
    </location>
</feature>
<feature type="compositionally biased region" description="Polar residues" evidence="11">
    <location>
        <begin position="168"/>
        <end position="177"/>
    </location>
</feature>
<evidence type="ECO:0000256" key="6">
    <source>
        <dbReference type="ARBA" id="ARBA00022656"/>
    </source>
</evidence>
<dbReference type="SMART" id="SM00248">
    <property type="entry name" value="ANK"/>
    <property type="match status" value="8"/>
</dbReference>
<keyword evidence="6" id="KW-0800">Toxin</keyword>
<feature type="compositionally biased region" description="Basic and acidic residues" evidence="11">
    <location>
        <begin position="855"/>
        <end position="869"/>
    </location>
</feature>
<accession>A0A8T0FMB2</accession>
<feature type="compositionally biased region" description="Acidic residues" evidence="11">
    <location>
        <begin position="898"/>
        <end position="914"/>
    </location>
</feature>
<feature type="compositionally biased region" description="Basic and acidic residues" evidence="11">
    <location>
        <begin position="970"/>
        <end position="983"/>
    </location>
</feature>
<feature type="compositionally biased region" description="Basic and acidic residues" evidence="11">
    <location>
        <begin position="625"/>
        <end position="637"/>
    </location>
</feature>
<feature type="compositionally biased region" description="Polar residues" evidence="11">
    <location>
        <begin position="876"/>
        <end position="893"/>
    </location>
</feature>
<feature type="repeat" description="ANK" evidence="10">
    <location>
        <begin position="1251"/>
        <end position="1284"/>
    </location>
</feature>
<feature type="compositionally biased region" description="Acidic residues" evidence="11">
    <location>
        <begin position="690"/>
        <end position="708"/>
    </location>
</feature>